<evidence type="ECO:0000313" key="8">
    <source>
        <dbReference type="Proteomes" id="UP000095287"/>
    </source>
</evidence>
<evidence type="ECO:0000256" key="2">
    <source>
        <dbReference type="ARBA" id="ARBA00006648"/>
    </source>
</evidence>
<evidence type="ECO:0000313" key="9">
    <source>
        <dbReference type="WBParaSite" id="L893_g28626.t1"/>
    </source>
</evidence>
<evidence type="ECO:0000256" key="7">
    <source>
        <dbReference type="SAM" id="MobiDB-lite"/>
    </source>
</evidence>
<comment type="similarity">
    <text evidence="2">Belongs to the fatty-acid and retinol-binding protein (FARBP) family.</text>
</comment>
<feature type="compositionally biased region" description="Basic and acidic residues" evidence="7">
    <location>
        <begin position="27"/>
        <end position="43"/>
    </location>
</feature>
<dbReference type="InterPro" id="IPR008632">
    <property type="entry name" value="Gp-FAR-1"/>
</dbReference>
<keyword evidence="4" id="KW-0732">Signal</keyword>
<comment type="subcellular location">
    <subcellularLocation>
        <location evidence="1">Secreted</location>
    </subcellularLocation>
</comment>
<reference evidence="9" key="1">
    <citation type="submission" date="2016-11" db="UniProtKB">
        <authorList>
            <consortium name="WormBaseParasite"/>
        </authorList>
    </citation>
    <scope>IDENTIFICATION</scope>
</reference>
<feature type="compositionally biased region" description="Low complexity" evidence="7">
    <location>
        <begin position="57"/>
        <end position="66"/>
    </location>
</feature>
<name>A0A1I7ZPZ6_9BILA</name>
<keyword evidence="3" id="KW-0964">Secreted</keyword>
<evidence type="ECO:0000256" key="3">
    <source>
        <dbReference type="ARBA" id="ARBA00022525"/>
    </source>
</evidence>
<dbReference type="Proteomes" id="UP000095287">
    <property type="component" value="Unplaced"/>
</dbReference>
<dbReference type="GO" id="GO:0008289">
    <property type="term" value="F:lipid binding"/>
    <property type="evidence" value="ECO:0007669"/>
    <property type="project" value="UniProtKB-KW"/>
</dbReference>
<keyword evidence="5" id="KW-0175">Coiled coil</keyword>
<evidence type="ECO:0000256" key="5">
    <source>
        <dbReference type="ARBA" id="ARBA00023054"/>
    </source>
</evidence>
<feature type="compositionally biased region" description="Pro residues" evidence="7">
    <location>
        <begin position="67"/>
        <end position="83"/>
    </location>
</feature>
<evidence type="ECO:0000256" key="1">
    <source>
        <dbReference type="ARBA" id="ARBA00004613"/>
    </source>
</evidence>
<keyword evidence="8" id="KW-1185">Reference proteome</keyword>
<keyword evidence="6" id="KW-0446">Lipid-binding</keyword>
<feature type="region of interest" description="Disordered" evidence="7">
    <location>
        <begin position="23"/>
        <end position="83"/>
    </location>
</feature>
<organism evidence="8 9">
    <name type="scientific">Steinernema glaseri</name>
    <dbReference type="NCBI Taxonomy" id="37863"/>
    <lineage>
        <taxon>Eukaryota</taxon>
        <taxon>Metazoa</taxon>
        <taxon>Ecdysozoa</taxon>
        <taxon>Nematoda</taxon>
        <taxon>Chromadorea</taxon>
        <taxon>Rhabditida</taxon>
        <taxon>Tylenchina</taxon>
        <taxon>Panagrolaimomorpha</taxon>
        <taxon>Strongyloidoidea</taxon>
        <taxon>Steinernematidae</taxon>
        <taxon>Steinernema</taxon>
    </lineage>
</organism>
<protein>
    <submittedName>
        <fullName evidence="9">Skp1_POZ domain-containing protein</fullName>
    </submittedName>
</protein>
<accession>A0A1I7ZPZ6</accession>
<dbReference type="WBParaSite" id="L893_g28626.t1">
    <property type="protein sequence ID" value="L893_g28626.t1"/>
    <property type="gene ID" value="L893_g28626"/>
</dbReference>
<sequence>MTPADVKALIPAEVVDFYKNLTTGDKPIIKEPSQKDKEFKNEEEAVDTLSFTTSSKSRSTLWTPTPRSSPPTPSPSPHRPLGR</sequence>
<evidence type="ECO:0000256" key="6">
    <source>
        <dbReference type="ARBA" id="ARBA00023121"/>
    </source>
</evidence>
<evidence type="ECO:0000256" key="4">
    <source>
        <dbReference type="ARBA" id="ARBA00022729"/>
    </source>
</evidence>
<dbReference type="Pfam" id="PF05823">
    <property type="entry name" value="Gp-FAR-1"/>
    <property type="match status" value="1"/>
</dbReference>
<dbReference type="GO" id="GO:0005576">
    <property type="term" value="C:extracellular region"/>
    <property type="evidence" value="ECO:0007669"/>
    <property type="project" value="UniProtKB-SubCell"/>
</dbReference>
<proteinExistence type="inferred from homology"/>
<dbReference type="AlphaFoldDB" id="A0A1I7ZPZ6"/>
<dbReference type="Gene3D" id="1.20.120.1100">
    <property type="match status" value="1"/>
</dbReference>